<feature type="region of interest" description="Disordered" evidence="1">
    <location>
        <begin position="240"/>
        <end position="278"/>
    </location>
</feature>
<feature type="region of interest" description="Disordered" evidence="1">
    <location>
        <begin position="382"/>
        <end position="401"/>
    </location>
</feature>
<evidence type="ECO:0000313" key="3">
    <source>
        <dbReference type="Proteomes" id="UP001140453"/>
    </source>
</evidence>
<feature type="compositionally biased region" description="Polar residues" evidence="1">
    <location>
        <begin position="390"/>
        <end position="401"/>
    </location>
</feature>
<evidence type="ECO:0000313" key="2">
    <source>
        <dbReference type="EMBL" id="KAJ4391081.1"/>
    </source>
</evidence>
<protein>
    <submittedName>
        <fullName evidence="2">Uncharacterized protein</fullName>
    </submittedName>
</protein>
<gene>
    <name evidence="2" type="ORF">N0V93_004695</name>
</gene>
<organism evidence="2 3">
    <name type="scientific">Gnomoniopsis smithogilvyi</name>
    <dbReference type="NCBI Taxonomy" id="1191159"/>
    <lineage>
        <taxon>Eukaryota</taxon>
        <taxon>Fungi</taxon>
        <taxon>Dikarya</taxon>
        <taxon>Ascomycota</taxon>
        <taxon>Pezizomycotina</taxon>
        <taxon>Sordariomycetes</taxon>
        <taxon>Sordariomycetidae</taxon>
        <taxon>Diaporthales</taxon>
        <taxon>Gnomoniaceae</taxon>
        <taxon>Gnomoniopsis</taxon>
    </lineage>
</organism>
<accession>A0A9W8YT26</accession>
<name>A0A9W8YT26_9PEZI</name>
<evidence type="ECO:0000256" key="1">
    <source>
        <dbReference type="SAM" id="MobiDB-lite"/>
    </source>
</evidence>
<reference evidence="2" key="1">
    <citation type="submission" date="2022-10" db="EMBL/GenBank/DDBJ databases">
        <title>Tapping the CABI collections for fungal endophytes: first genome assemblies for Collariella, Neodidymelliopsis, Ascochyta clinopodiicola, Didymella pomorum, Didymosphaeria variabile, Neocosmospora piperis and Neocucurbitaria cava.</title>
        <authorList>
            <person name="Hill R."/>
        </authorList>
    </citation>
    <scope>NUCLEOTIDE SEQUENCE</scope>
    <source>
        <strain evidence="2">IMI 355082</strain>
    </source>
</reference>
<feature type="region of interest" description="Disordered" evidence="1">
    <location>
        <begin position="578"/>
        <end position="599"/>
    </location>
</feature>
<dbReference type="EMBL" id="JAPEVB010000003">
    <property type="protein sequence ID" value="KAJ4391081.1"/>
    <property type="molecule type" value="Genomic_DNA"/>
</dbReference>
<dbReference type="Proteomes" id="UP001140453">
    <property type="component" value="Unassembled WGS sequence"/>
</dbReference>
<sequence>MLHHPKDLSSLTPTEQTHLAHVLALPPHHLTTSGQPSPTWLATEAHQIFTTLPTALHAPQSFLGRLLAGTTTHQRAVLCPAHSGLNSRLIRSVFLLLTAQVGRKAVRPLRRFVRHPGRYHTKREDEELVRGLVDRLAGIAALWLEPGEFARTNPGLWTRHVWMQGGCEACILAVVGGDEGVLRDLWAVLVGQTHKRRAAPAFKGMIDEWIGNLSEGQRVKREFEMLGSVVKRVRRAVWRHRHKKRGSRSVTSSKSRSGREMAMDSGYGSIAGSGGDSASRVRFEDRYAEMHEHASSLSSCGLRRGGCDDDERFIQTAVEYDVFLRKRKTPLSQQLGTLDASTTTSATYQHSITEFDEEEEEEGEEEEHDVYCFQRRPAPRQYQHPDALDANSNSSGSSNTLHTYQPFAAEENEYSIDDNDEEVDEMQRGAWSSTHANAQCAELHSALHARDSLAKVLIGRGEGRNSIGAMICAKPLALSLADDVSESGETYDSTQWTDVSVATWKWRRERGQVVGCCGSSSVYSTADTAEPHPPASAASTVVGELPLRRVLASNEELAFPIWPNPFRKSMPAIITTATSSGKANGSQTSSCTKPSSQTEVTATVGGSTISTFLSSDEFQKALERLSLVDSPDAETGGMLGISDGTILPGESISAVGRCACMTRVDL</sequence>
<proteinExistence type="predicted"/>
<dbReference type="AlphaFoldDB" id="A0A9W8YT26"/>
<dbReference type="OrthoDB" id="3786931at2759"/>
<keyword evidence="3" id="KW-1185">Reference proteome</keyword>
<comment type="caution">
    <text evidence="2">The sequence shown here is derived from an EMBL/GenBank/DDBJ whole genome shotgun (WGS) entry which is preliminary data.</text>
</comment>